<dbReference type="EMBL" id="SSOP01000049">
    <property type="protein sequence ID" value="KAB5592946.1"/>
    <property type="molecule type" value="Genomic_DNA"/>
</dbReference>
<dbReference type="InterPro" id="IPR050452">
    <property type="entry name" value="Metacaspase"/>
</dbReference>
<sequence length="1740" mass="190137">MSTPRALPAYALIIAVNGHGLVAPENDAARLQRALIGLGVSAGSIEMLLGANATRINIIQRLRGLAANKKIIYDAPILIYFAGHGAQLQVHVPSLGDRRSECIYPYDALNGRASPIPDITISALLGEIARSKSNHITLLLDCCHSGSGSRDSAVSDIANSNTGQLPEDLLNFNKDLFVKEDGELWSGLLKPTDPEKEEDNSRAVSTSPYSFRYQGVTSHVLIASCHEKEQSYEYVAQPGQPKRGLFTSALIEALGDAKEDRVIWSLTYTGLYSRIKEIMSDIGQGRFPQTPQCEGYHRSRYVFATPAFPHRNHAIAPIEELHQPGQIGLYVLPIGSLAGVHQKAMFKIYDYPGGRQRHIGLFPMVRSSDSQTIINAGRDLNLGSDAYAVLCTPPTALPVAISSDFIPSWNDPRFQTELSDSLGSHYPVTSYIAPVQVGQKHKLLISGSLGHGVRLETNIGSIINLRNASISLVGDALTKAVMFYHHLGQASISSNRPEPFELQVVELAETSGLRGLGPEDQNTVGALVPRPDRSAITLHSDRETQVIADQHASFGIRVRNRETTSYYIYAFYFDPSKHVSGLIAAAALTKHAGDLSITSIYMPPSSSGAPPPLRGRGELGIGYDSSGATQLQFTIDDHLDKDLGYFKVYFSTSPSELSTIQQEGVDPNQHGSSRPGGAAYTHATLPYALVDLSLRGDCPNAAIVDDHDGDQVNLGIPPMTETELLVSPSNMTGADFSNLYGLVIGINKYKSPTHHNLEGCVGDAQEIAKYLTDELGVPSDNLVCLFDEEATRENILDKFRTHLIVNAKINTHDPIIIYYAGHGDRSKAPAEWHTDDGYMETLLPHDAGPSDSQDGYVYGIPDMTLGALLSRLHQEKGDNITVILDSCHSGSGTRGRGRARSSHDFKAPDAPPTLDTDVLKALAPTREGLTAPQSIGKHLALSLGTHILMAACQNNEKSFEVPKSGPSNPQNQGMFTSALLEALRECDPTTTSYSTLSRNVLFIARRKSLENTIYGIGQQTPQCEGRNQDRLLFSTQFSVSKGKIALIPTRSKGVYRIRVGSALGIAVGTEFGVYSSSLGSASAPITQLVAKDVGPTGAFLAGPEPNMPLELPADAYATVIRYNDHNNGVRILVSDKSKLPDFWGGVLSNLESLPVIWAEPDEATDLVLVPTANGIELQRQALSPDRPQPVHIHLKHDLGAKSLVEILTQIIYFHFHLQRRNAKAPVQAQLGMTLRELQGGHNKWGIPQYTPVGADLFGQCLSDGTVATLKADSNKFYGLTLTNSSKDNLFPYVLYYDLQDYSVSRLYDPPSRSMRAPLLAEGSLSIGYGSGGADPFQVYFTNPSSASEYGAFVLLVFSEWVDIAYLQQESPLPVGGKKLDARDGAIEDVMALVFGLYLYGMDICLRHWGDVRCGQGCVGAHLKVTPIRPHPTLQPQTIPEFTIEPPPSANMDTRAPPPSGPPPRYNFMQRVYRYNLRPVALTCSIMAWLWTLLWAARSFQAVSGDRSSFTRVVAFDITLGVLYTVACLIESFGFYAMLRQHAKLVGIYSWASVGAVVVVLAAEIIRIILHFTLKTSLINQCTTENTGDIVVTRGGFWDPVTSATLSSDEARRWCEDAWNRNTFSNFAWFIVSARGYLLGAMFVSVNFAYWRQLLDPTSVVSRLPRAPSEQYGMGALPPHHPQPYNPYAQQQYNPYSYGQPDPFARQEYVPPYDAQKLPGYGSHGFENQVRDDKDPNGPKP</sequence>
<dbReference type="GO" id="GO:0005737">
    <property type="term" value="C:cytoplasm"/>
    <property type="evidence" value="ECO:0007669"/>
    <property type="project" value="TreeGrafter"/>
</dbReference>
<accession>A0A5N5QP70</accession>
<organism evidence="5 6">
    <name type="scientific">Ceratobasidium theobromae</name>
    <dbReference type="NCBI Taxonomy" id="1582974"/>
    <lineage>
        <taxon>Eukaryota</taxon>
        <taxon>Fungi</taxon>
        <taxon>Dikarya</taxon>
        <taxon>Basidiomycota</taxon>
        <taxon>Agaricomycotina</taxon>
        <taxon>Agaricomycetes</taxon>
        <taxon>Cantharellales</taxon>
        <taxon>Ceratobasidiaceae</taxon>
        <taxon>Ceratobasidium</taxon>
    </lineage>
</organism>
<name>A0A5N5QP70_9AGAM</name>
<dbReference type="Gene3D" id="3.40.50.1460">
    <property type="match status" value="2"/>
</dbReference>
<feature type="transmembrane region" description="Helical" evidence="3">
    <location>
        <begin position="1474"/>
        <end position="1493"/>
    </location>
</feature>
<dbReference type="PANTHER" id="PTHR48104">
    <property type="entry name" value="METACASPASE-4"/>
    <property type="match status" value="1"/>
</dbReference>
<keyword evidence="3" id="KW-0812">Transmembrane</keyword>
<feature type="transmembrane region" description="Helical" evidence="3">
    <location>
        <begin position="1513"/>
        <end position="1535"/>
    </location>
</feature>
<feature type="region of interest" description="Disordered" evidence="2">
    <location>
        <begin position="1671"/>
        <end position="1740"/>
    </location>
</feature>
<feature type="domain" description="Peptidase C14 caspase" evidence="4">
    <location>
        <begin position="10"/>
        <end position="295"/>
    </location>
</feature>
<dbReference type="Proteomes" id="UP000383932">
    <property type="component" value="Unassembled WGS sequence"/>
</dbReference>
<feature type="compositionally biased region" description="Low complexity" evidence="2">
    <location>
        <begin position="1685"/>
        <end position="1695"/>
    </location>
</feature>
<evidence type="ECO:0000313" key="6">
    <source>
        <dbReference type="Proteomes" id="UP000383932"/>
    </source>
</evidence>
<evidence type="ECO:0000313" key="5">
    <source>
        <dbReference type="EMBL" id="KAB5592946.1"/>
    </source>
</evidence>
<dbReference type="GO" id="GO:0004197">
    <property type="term" value="F:cysteine-type endopeptidase activity"/>
    <property type="evidence" value="ECO:0007669"/>
    <property type="project" value="InterPro"/>
</dbReference>
<evidence type="ECO:0000256" key="3">
    <source>
        <dbReference type="SAM" id="Phobius"/>
    </source>
</evidence>
<protein>
    <submittedName>
        <fullName evidence="5">Caspase domain-containing protein</fullName>
    </submittedName>
</protein>
<feature type="region of interest" description="Disordered" evidence="2">
    <location>
        <begin position="658"/>
        <end position="677"/>
    </location>
</feature>
<feature type="region of interest" description="Disordered" evidence="2">
    <location>
        <begin position="885"/>
        <end position="913"/>
    </location>
</feature>
<feature type="compositionally biased region" description="Basic and acidic residues" evidence="2">
    <location>
        <begin position="1728"/>
        <end position="1740"/>
    </location>
</feature>
<dbReference type="GO" id="GO:0006508">
    <property type="term" value="P:proteolysis"/>
    <property type="evidence" value="ECO:0007669"/>
    <property type="project" value="InterPro"/>
</dbReference>
<comment type="similarity">
    <text evidence="1">Belongs to the peptidase C14B family.</text>
</comment>
<keyword evidence="6" id="KW-1185">Reference proteome</keyword>
<reference evidence="5 6" key="1">
    <citation type="journal article" date="2019" name="Fungal Biol. Biotechnol.">
        <title>Draft genome sequence of fastidious pathogen Ceratobasidium theobromae, which causes vascular-streak dieback in Theobroma cacao.</title>
        <authorList>
            <person name="Ali S.S."/>
            <person name="Asman A."/>
            <person name="Shao J."/>
            <person name="Firmansyah A.P."/>
            <person name="Susilo A.W."/>
            <person name="Rosmana A."/>
            <person name="McMahon P."/>
            <person name="Junaid M."/>
            <person name="Guest D."/>
            <person name="Kheng T.Y."/>
            <person name="Meinhardt L.W."/>
            <person name="Bailey B.A."/>
        </authorList>
    </citation>
    <scope>NUCLEOTIDE SEQUENCE [LARGE SCALE GENOMIC DNA]</scope>
    <source>
        <strain evidence="5 6">CT2</strain>
    </source>
</reference>
<evidence type="ECO:0000256" key="1">
    <source>
        <dbReference type="ARBA" id="ARBA00009005"/>
    </source>
</evidence>
<keyword evidence="3" id="KW-1133">Transmembrane helix</keyword>
<feature type="transmembrane region" description="Helical" evidence="3">
    <location>
        <begin position="1547"/>
        <end position="1569"/>
    </location>
</feature>
<proteinExistence type="inferred from homology"/>
<keyword evidence="3" id="KW-0472">Membrane</keyword>
<evidence type="ECO:0000256" key="2">
    <source>
        <dbReference type="SAM" id="MobiDB-lite"/>
    </source>
</evidence>
<dbReference type="Pfam" id="PF00656">
    <property type="entry name" value="Peptidase_C14"/>
    <property type="match status" value="2"/>
</dbReference>
<gene>
    <name evidence="5" type="ORF">CTheo_3581</name>
</gene>
<dbReference type="PANTHER" id="PTHR48104:SF30">
    <property type="entry name" value="METACASPASE-1"/>
    <property type="match status" value="1"/>
</dbReference>
<comment type="caution">
    <text evidence="5">The sequence shown here is derived from an EMBL/GenBank/DDBJ whole genome shotgun (WGS) entry which is preliminary data.</text>
</comment>
<dbReference type="InterPro" id="IPR011600">
    <property type="entry name" value="Pept_C14_caspase"/>
</dbReference>
<evidence type="ECO:0000259" key="4">
    <source>
        <dbReference type="Pfam" id="PF00656"/>
    </source>
</evidence>
<dbReference type="OrthoDB" id="3223806at2759"/>
<feature type="domain" description="Peptidase C14 caspase" evidence="4">
    <location>
        <begin position="742"/>
        <end position="1026"/>
    </location>
</feature>
<feature type="transmembrane region" description="Helical" evidence="3">
    <location>
        <begin position="1626"/>
        <end position="1649"/>
    </location>
</feature>